<evidence type="ECO:0008006" key="2">
    <source>
        <dbReference type="Google" id="ProtNLM"/>
    </source>
</evidence>
<evidence type="ECO:0000313" key="1">
    <source>
        <dbReference type="EMBL" id="SVD70699.1"/>
    </source>
</evidence>
<dbReference type="AlphaFoldDB" id="A0A382XIM7"/>
<organism evidence="1">
    <name type="scientific">marine metagenome</name>
    <dbReference type="NCBI Taxonomy" id="408172"/>
    <lineage>
        <taxon>unclassified sequences</taxon>
        <taxon>metagenomes</taxon>
        <taxon>ecological metagenomes</taxon>
    </lineage>
</organism>
<name>A0A382XIM7_9ZZZZ</name>
<reference evidence="1" key="1">
    <citation type="submission" date="2018-05" db="EMBL/GenBank/DDBJ databases">
        <authorList>
            <person name="Lanie J.A."/>
            <person name="Ng W.-L."/>
            <person name="Kazmierczak K.M."/>
            <person name="Andrzejewski T.M."/>
            <person name="Davidsen T.M."/>
            <person name="Wayne K.J."/>
            <person name="Tettelin H."/>
            <person name="Glass J.I."/>
            <person name="Rusch D."/>
            <person name="Podicherti R."/>
            <person name="Tsui H.-C.T."/>
            <person name="Winkler M.E."/>
        </authorList>
    </citation>
    <scope>NUCLEOTIDE SEQUENCE</scope>
</reference>
<protein>
    <recommendedName>
        <fullName evidence="2">Lipoprotein</fullName>
    </recommendedName>
</protein>
<dbReference type="PROSITE" id="PS51257">
    <property type="entry name" value="PROKAR_LIPOPROTEIN"/>
    <property type="match status" value="1"/>
</dbReference>
<accession>A0A382XIM7</accession>
<gene>
    <name evidence="1" type="ORF">METZ01_LOCUS423553</name>
</gene>
<proteinExistence type="predicted"/>
<sequence length="189" mass="22819">MKKIFSIIFIIIMTSCSKEVPSELESRESPFSSIYLQCFPRVNTFISWFDPYYDGCDFEGYASYHFINEKEVYINWEKSLPDTAWQYGFQNTSYDPKARIKYFQNTSFDPKTRTFKGSIVFEKRQNSLLNDSRWDYEMIFNEDYTTIIEGQVERNLDDGNKDIKKYNYRNEKKGNRGMDWWYVVDYLVR</sequence>
<dbReference type="EMBL" id="UINC01167931">
    <property type="protein sequence ID" value="SVD70699.1"/>
    <property type="molecule type" value="Genomic_DNA"/>
</dbReference>